<dbReference type="Gene3D" id="2.60.120.10">
    <property type="entry name" value="Jelly Rolls"/>
    <property type="match status" value="2"/>
</dbReference>
<dbReference type="Proteomes" id="UP001152649">
    <property type="component" value="Unassembled WGS sequence"/>
</dbReference>
<keyword evidence="4" id="KW-1185">Reference proteome</keyword>
<evidence type="ECO:0000259" key="2">
    <source>
        <dbReference type="PROSITE" id="PS51186"/>
    </source>
</evidence>
<dbReference type="PANTHER" id="PTHR43346">
    <property type="entry name" value="LIGAND BINDING DOMAIN PROTEIN, PUTATIVE (AFU_ORTHOLOGUE AFUA_6G14370)-RELATED"/>
    <property type="match status" value="1"/>
</dbReference>
<name>A0A9W4JU70_9EURO</name>
<keyword evidence="1" id="KW-0732">Signal</keyword>
<evidence type="ECO:0000313" key="4">
    <source>
        <dbReference type="Proteomes" id="UP001152649"/>
    </source>
</evidence>
<dbReference type="InterPro" id="IPR011051">
    <property type="entry name" value="RmlC_Cupin_sf"/>
</dbReference>
<dbReference type="GO" id="GO:0016747">
    <property type="term" value="F:acyltransferase activity, transferring groups other than amino-acyl groups"/>
    <property type="evidence" value="ECO:0007669"/>
    <property type="project" value="InterPro"/>
</dbReference>
<dbReference type="CDD" id="cd02215">
    <property type="entry name" value="cupin_QDO_N_C"/>
    <property type="match status" value="1"/>
</dbReference>
<feature type="domain" description="N-acetyltransferase" evidence="2">
    <location>
        <begin position="460"/>
        <end position="599"/>
    </location>
</feature>
<dbReference type="InterPro" id="IPR014710">
    <property type="entry name" value="RmlC-like_jellyroll"/>
</dbReference>
<dbReference type="SUPFAM" id="SSF55729">
    <property type="entry name" value="Acyl-CoA N-acyltransferases (Nat)"/>
    <property type="match status" value="1"/>
</dbReference>
<gene>
    <name evidence="3" type="ORF">PSALAMII_LOCUS8826</name>
</gene>
<dbReference type="InterPro" id="IPR016181">
    <property type="entry name" value="Acyl_CoA_acyltransferase"/>
</dbReference>
<accession>A0A9W4JU70</accession>
<reference evidence="3" key="1">
    <citation type="submission" date="2021-07" db="EMBL/GenBank/DDBJ databases">
        <authorList>
            <person name="Branca A.L. A."/>
        </authorList>
    </citation>
    <scope>NUCLEOTIDE SEQUENCE</scope>
</reference>
<dbReference type="Gene3D" id="3.40.630.30">
    <property type="match status" value="1"/>
</dbReference>
<dbReference type="PROSITE" id="PS51186">
    <property type="entry name" value="GNAT"/>
    <property type="match status" value="1"/>
</dbReference>
<dbReference type="OrthoDB" id="2417308at2759"/>
<dbReference type="AlphaFoldDB" id="A0A9W4JU70"/>
<comment type="caution">
    <text evidence="3">The sequence shown here is derived from an EMBL/GenBank/DDBJ whole genome shotgun (WGS) entry which is preliminary data.</text>
</comment>
<dbReference type="InterPro" id="IPR052538">
    <property type="entry name" value="Flavonoid_dioxygenase-like"/>
</dbReference>
<evidence type="ECO:0000256" key="1">
    <source>
        <dbReference type="SAM" id="SignalP"/>
    </source>
</evidence>
<dbReference type="SUPFAM" id="SSF51182">
    <property type="entry name" value="RmlC-like cupins"/>
    <property type="match status" value="1"/>
</dbReference>
<dbReference type="EMBL" id="CAJVPG010000427">
    <property type="protein sequence ID" value="CAG8411098.1"/>
    <property type="molecule type" value="Genomic_DNA"/>
</dbReference>
<dbReference type="CDD" id="cd20281">
    <property type="entry name" value="cupin_QDO_C"/>
    <property type="match status" value="1"/>
</dbReference>
<dbReference type="InterPro" id="IPR000182">
    <property type="entry name" value="GNAT_dom"/>
</dbReference>
<proteinExistence type="predicted"/>
<feature type="signal peptide" evidence="1">
    <location>
        <begin position="1"/>
        <end position="17"/>
    </location>
</feature>
<protein>
    <recommendedName>
        <fullName evidence="2">N-acetyltransferase domain-containing protein</fullName>
    </recommendedName>
</protein>
<feature type="chain" id="PRO_5040910837" description="N-acetyltransferase domain-containing protein" evidence="1">
    <location>
        <begin position="18"/>
        <end position="599"/>
    </location>
</feature>
<dbReference type="CDD" id="cd04301">
    <property type="entry name" value="NAT_SF"/>
    <property type="match status" value="1"/>
</dbReference>
<dbReference type="PANTHER" id="PTHR43346:SF1">
    <property type="entry name" value="QUERCETIN 2,3-DIOXYGENASE-RELATED"/>
    <property type="match status" value="1"/>
</dbReference>
<organism evidence="3 4">
    <name type="scientific">Penicillium salamii</name>
    <dbReference type="NCBI Taxonomy" id="1612424"/>
    <lineage>
        <taxon>Eukaryota</taxon>
        <taxon>Fungi</taxon>
        <taxon>Dikarya</taxon>
        <taxon>Ascomycota</taxon>
        <taxon>Pezizomycotina</taxon>
        <taxon>Eurotiomycetes</taxon>
        <taxon>Eurotiomycetidae</taxon>
        <taxon>Eurotiales</taxon>
        <taxon>Aspergillaceae</taxon>
        <taxon>Penicillium</taxon>
    </lineage>
</organism>
<dbReference type="Pfam" id="PF13508">
    <property type="entry name" value="Acetyltransf_7"/>
    <property type="match status" value="1"/>
</dbReference>
<evidence type="ECO:0000313" key="3">
    <source>
        <dbReference type="EMBL" id="CAG8411098.1"/>
    </source>
</evidence>
<sequence length="599" mass="65904">MLTSALFLLASLGLAQSATLEDLYLENAPSAPRPYVIPHYANSHAVAVGDQVYRFTVTGPSSDNAFTLMSTNAPSSSSLGVLPHVHQKHYENFFNFKGRFQLWAQKDAAEQQARLLTAGDYGSVPRNTTHTFQILDPDTEMVGVIVPGGFEDLFYALGTNYTSDTGTPYVPAHSNSSSSPDSSVISSLQKFDVYAKLGFEPRRDLVNGTAPIDNSEWHTGDNALGAPGKPYFVANGYGPKYLNSKFGYQVVQPFVTSKQAQDTNYTLSTISLNRQTKDNAPTYTLNGATAFEVIEGVLKIQIGDYPVATLYTGDVAFVPVGVSFTYYTEVAFTKVLYVASGSNGVDSQLIKGGKTWNWLTALATVHISAPTDCCPLHHINIRSTTFTMALRLEHATIEDIPAITDLWFTVFNDPIMSHMMPNTPGVREWFSETNRIDMLTKPYQKYLKVIDPSTEVAGRPRIAAYAKWDLSMASERGPRFAPWHAEQPGSDCDAFFGAMEEKRQRLYGDRKNFCMCLVSAVWGCSTNRIDLDMLATHPDYRRRGAGSMLIQWGCDVADREGSGAYIDASKAGAPLYAKHGFVDHSDPADKSEIASMMRN</sequence>